<evidence type="ECO:0000256" key="1">
    <source>
        <dbReference type="ARBA" id="ARBA00007871"/>
    </source>
</evidence>
<keyword evidence="7" id="KW-1185">Reference proteome</keyword>
<protein>
    <submittedName>
        <fullName evidence="6">Metal-dependent transcriptional regulator</fullName>
    </submittedName>
</protein>
<dbReference type="Gene3D" id="1.10.10.10">
    <property type="entry name" value="Winged helix-like DNA-binding domain superfamily/Winged helix DNA-binding domain"/>
    <property type="match status" value="1"/>
</dbReference>
<keyword evidence="3" id="KW-0238">DNA-binding</keyword>
<proteinExistence type="inferred from homology"/>
<dbReference type="SUPFAM" id="SSF46785">
    <property type="entry name" value="Winged helix' DNA-binding domain"/>
    <property type="match status" value="1"/>
</dbReference>
<feature type="domain" description="HTH dtxR-type" evidence="5">
    <location>
        <begin position="1"/>
        <end position="65"/>
    </location>
</feature>
<name>A0ABR9R5M4_9FIRM</name>
<comment type="similarity">
    <text evidence="1">Belongs to the DtxR/MntR family.</text>
</comment>
<sequence>MRSTESREDYLETILILSQEKAYVRSVDVAERLGVTKPSVSRAISLLRTAGMIRMDPRDGALTLTEEGRSVAEHVYDRHQLLTSVLTMLGVDENIAAQDACRIEHVVSEETMDCLRAHMKQHSGR</sequence>
<dbReference type="InterPro" id="IPR036421">
    <property type="entry name" value="Fe_dep_repressor_sf"/>
</dbReference>
<dbReference type="Gene3D" id="1.10.60.10">
    <property type="entry name" value="Iron dependent repressor, metal binding and dimerisation domain"/>
    <property type="match status" value="1"/>
</dbReference>
<evidence type="ECO:0000313" key="6">
    <source>
        <dbReference type="EMBL" id="MBE5038398.1"/>
    </source>
</evidence>
<evidence type="ECO:0000256" key="2">
    <source>
        <dbReference type="ARBA" id="ARBA00023015"/>
    </source>
</evidence>
<dbReference type="Pfam" id="PF02742">
    <property type="entry name" value="Fe_dep_repr_C"/>
    <property type="match status" value="1"/>
</dbReference>
<dbReference type="PROSITE" id="PS50944">
    <property type="entry name" value="HTH_DTXR"/>
    <property type="match status" value="1"/>
</dbReference>
<evidence type="ECO:0000313" key="7">
    <source>
        <dbReference type="Proteomes" id="UP000768567"/>
    </source>
</evidence>
<dbReference type="PANTHER" id="PTHR33238">
    <property type="entry name" value="IRON (METAL) DEPENDENT REPRESSOR, DTXR FAMILY"/>
    <property type="match status" value="1"/>
</dbReference>
<evidence type="ECO:0000256" key="4">
    <source>
        <dbReference type="ARBA" id="ARBA00023163"/>
    </source>
</evidence>
<comment type="caution">
    <text evidence="6">The sequence shown here is derived from an EMBL/GenBank/DDBJ whole genome shotgun (WGS) entry which is preliminary data.</text>
</comment>
<dbReference type="InterPro" id="IPR001367">
    <property type="entry name" value="Fe_dep_repressor"/>
</dbReference>
<reference evidence="6 7" key="1">
    <citation type="submission" date="2020-10" db="EMBL/GenBank/DDBJ databases">
        <title>ChiBAC.</title>
        <authorList>
            <person name="Zenner C."/>
            <person name="Hitch T.C.A."/>
            <person name="Clavel T."/>
        </authorList>
    </citation>
    <scope>NUCLEOTIDE SEQUENCE [LARGE SCALE GENOMIC DNA]</scope>
    <source>
        <strain evidence="6 7">DSM 109015</strain>
    </source>
</reference>
<keyword evidence="2" id="KW-0805">Transcription regulation</keyword>
<dbReference type="InterPro" id="IPR022687">
    <property type="entry name" value="HTH_DTXR"/>
</dbReference>
<evidence type="ECO:0000259" key="5">
    <source>
        <dbReference type="PROSITE" id="PS50944"/>
    </source>
</evidence>
<dbReference type="EMBL" id="JADCKC010000003">
    <property type="protein sequence ID" value="MBE5038398.1"/>
    <property type="molecule type" value="Genomic_DNA"/>
</dbReference>
<dbReference type="InterPro" id="IPR036390">
    <property type="entry name" value="WH_DNA-bd_sf"/>
</dbReference>
<dbReference type="SUPFAM" id="SSF47979">
    <property type="entry name" value="Iron-dependent repressor protein, dimerization domain"/>
    <property type="match status" value="1"/>
</dbReference>
<accession>A0ABR9R5M4</accession>
<dbReference type="RefSeq" id="WP_193502526.1">
    <property type="nucleotide sequence ID" value="NZ_JADCKC010000003.1"/>
</dbReference>
<dbReference type="Proteomes" id="UP000768567">
    <property type="component" value="Unassembled WGS sequence"/>
</dbReference>
<dbReference type="InterPro" id="IPR036388">
    <property type="entry name" value="WH-like_DNA-bd_sf"/>
</dbReference>
<keyword evidence="4" id="KW-0804">Transcription</keyword>
<dbReference type="InterPro" id="IPR022689">
    <property type="entry name" value="Iron_dep_repressor"/>
</dbReference>
<dbReference type="InterPro" id="IPR050536">
    <property type="entry name" value="DtxR_MntR_Metal-Reg"/>
</dbReference>
<dbReference type="PANTHER" id="PTHR33238:SF7">
    <property type="entry name" value="IRON-DEPENDENT TRANSCRIPTIONAL REGULATOR"/>
    <property type="match status" value="1"/>
</dbReference>
<gene>
    <name evidence="6" type="ORF">INF35_11425</name>
</gene>
<dbReference type="SMART" id="SM00529">
    <property type="entry name" value="HTH_DTXR"/>
    <property type="match status" value="1"/>
</dbReference>
<organism evidence="6 7">
    <name type="scientific">Gemmiger gallinarum</name>
    <dbReference type="NCBI Taxonomy" id="2779354"/>
    <lineage>
        <taxon>Bacteria</taxon>
        <taxon>Bacillati</taxon>
        <taxon>Bacillota</taxon>
        <taxon>Clostridia</taxon>
        <taxon>Eubacteriales</taxon>
        <taxon>Gemmiger</taxon>
    </lineage>
</organism>
<dbReference type="Pfam" id="PF01325">
    <property type="entry name" value="Fe_dep_repress"/>
    <property type="match status" value="1"/>
</dbReference>
<evidence type="ECO:0000256" key="3">
    <source>
        <dbReference type="ARBA" id="ARBA00023125"/>
    </source>
</evidence>